<dbReference type="EMBL" id="CP009518">
    <property type="protein sequence ID" value="AKB86112.1"/>
    <property type="molecule type" value="Genomic_DNA"/>
</dbReference>
<accession>A0A0E3STP8</accession>
<evidence type="ECO:0000259" key="1">
    <source>
        <dbReference type="Pfam" id="PF13439"/>
    </source>
</evidence>
<protein>
    <recommendedName>
        <fullName evidence="1">Glycosyltransferase subfamily 4-like N-terminal domain-containing protein</fullName>
    </recommendedName>
</protein>
<dbReference type="PANTHER" id="PTHR12526">
    <property type="entry name" value="GLYCOSYLTRANSFERASE"/>
    <property type="match status" value="1"/>
</dbReference>
<dbReference type="KEGG" id="mmet:MCMEM_2059"/>
<keyword evidence="3" id="KW-1185">Reference proteome</keyword>
<dbReference type="Gene3D" id="3.40.50.2000">
    <property type="entry name" value="Glycogen Phosphorylase B"/>
    <property type="match status" value="2"/>
</dbReference>
<dbReference type="Pfam" id="PF13439">
    <property type="entry name" value="Glyco_transf_4"/>
    <property type="match status" value="1"/>
</dbReference>
<dbReference type="STRING" id="1434104.MCMEM_2059"/>
<dbReference type="InterPro" id="IPR028098">
    <property type="entry name" value="Glyco_trans_4-like_N"/>
</dbReference>
<dbReference type="HOGENOM" id="CLU_009583_2_3_2"/>
<reference evidence="2 3" key="1">
    <citation type="submission" date="2014-07" db="EMBL/GenBank/DDBJ databases">
        <title>Methanogenic archaea and the global carbon cycle.</title>
        <authorList>
            <person name="Henriksen J.R."/>
            <person name="Luke J."/>
            <person name="Reinhart S."/>
            <person name="Benedict M.N."/>
            <person name="Youngblut N.D."/>
            <person name="Metcalf M.E."/>
            <person name="Whitaker R.J."/>
            <person name="Metcalf W.W."/>
        </authorList>
    </citation>
    <scope>NUCLEOTIDE SEQUENCE [LARGE SCALE GENOMIC DNA]</scope>
    <source>
        <strain evidence="2 3">MM1</strain>
    </source>
</reference>
<dbReference type="AlphaFoldDB" id="A0A0E3STP8"/>
<dbReference type="GO" id="GO:0016757">
    <property type="term" value="F:glycosyltransferase activity"/>
    <property type="evidence" value="ECO:0007669"/>
    <property type="project" value="TreeGrafter"/>
</dbReference>
<dbReference type="PANTHER" id="PTHR12526:SF625">
    <property type="entry name" value="PHOSPHATIDYLINOSITOL GLYCAN-CLASS A"/>
    <property type="match status" value="1"/>
</dbReference>
<gene>
    <name evidence="2" type="ORF">MCMEM_2059</name>
</gene>
<feature type="domain" description="Glycosyltransferase subfamily 4-like N-terminal" evidence="1">
    <location>
        <begin position="25"/>
        <end position="195"/>
    </location>
</feature>
<sequence length="549" mass="63187">MGLERMGENLKIGMFSWESLHSIKVGGIAPHVSELAEALAEKGNSVHIFTRNYGLNPYEKVNGVHYHRVDHCLDGGIVRQMDSMCDSMYARFLDVTKEHGDFDILHVHDWHPVNVVSRIKHEFGIPFLMTYHSTEWGRNGNVHGDWWEAKEISHREWKAGYESIKVISTSQQLTDEIKFLYQIPDEKISIIPNGIFHGKMKKDVDPGEVKKRFGIHPLAPVVLFIGRMSYQKGPDLLAKAIPKVLDHRWDTQFVFIGEGEMRPHCEYLVNEENVSDRCHFLGYADDETARDWINACDVLCIPSRNEPFGIVVLEGWDAERNIVATDAVQIIDNFVDGIMVYKNPDSIAWGLNYMLDDLSNDNLRETGKELIETKFNWHTIAEQTIEAYVPEQKSDWIHGETLGKSKEFWWKIDSELNISISRELSSPNGKLKVNKLIMKDELGKLNEYMADEKWKNLSNNVARLREGTEKEGIGKFLYHDLNWTTKESQLSSQIGTIFHRAGVWEYNGKKRGIKFRKADDNWDSLMERYYGECIKEPAHPEQCSGVGLN</sequence>
<name>A0A0E3STP8_METMT</name>
<organism evidence="2 3">
    <name type="scientific">Methanococcoides methylutens MM1</name>
    <dbReference type="NCBI Taxonomy" id="1434104"/>
    <lineage>
        <taxon>Archaea</taxon>
        <taxon>Methanobacteriati</taxon>
        <taxon>Methanobacteriota</taxon>
        <taxon>Stenosarchaea group</taxon>
        <taxon>Methanomicrobia</taxon>
        <taxon>Methanosarcinales</taxon>
        <taxon>Methanosarcinaceae</taxon>
        <taxon>Methanococcoides</taxon>
    </lineage>
</organism>
<evidence type="ECO:0000313" key="2">
    <source>
        <dbReference type="EMBL" id="AKB86112.1"/>
    </source>
</evidence>
<dbReference type="PATRIC" id="fig|1434104.5.peg.2245"/>
<dbReference type="Proteomes" id="UP000033048">
    <property type="component" value="Chromosome"/>
</dbReference>
<proteinExistence type="predicted"/>
<dbReference type="SUPFAM" id="SSF53756">
    <property type="entry name" value="UDP-Glycosyltransferase/glycogen phosphorylase"/>
    <property type="match status" value="1"/>
</dbReference>
<evidence type="ECO:0000313" key="3">
    <source>
        <dbReference type="Proteomes" id="UP000033048"/>
    </source>
</evidence>
<dbReference type="Pfam" id="PF13692">
    <property type="entry name" value="Glyco_trans_1_4"/>
    <property type="match status" value="1"/>
</dbReference>
<dbReference type="CDD" id="cd03801">
    <property type="entry name" value="GT4_PimA-like"/>
    <property type="match status" value="1"/>
</dbReference>